<dbReference type="Proteomes" id="UP000014264">
    <property type="component" value="Unassembled WGS sequence"/>
</dbReference>
<dbReference type="SUPFAM" id="SSF52540">
    <property type="entry name" value="P-loop containing nucleoside triphosphate hydrolases"/>
    <property type="match status" value="2"/>
</dbReference>
<dbReference type="GO" id="GO:0016887">
    <property type="term" value="F:ATP hydrolysis activity"/>
    <property type="evidence" value="ECO:0007669"/>
    <property type="project" value="InterPro"/>
</dbReference>
<accession>A0A829GTX8</accession>
<dbReference type="InterPro" id="IPR003959">
    <property type="entry name" value="ATPase_AAA_core"/>
</dbReference>
<protein>
    <submittedName>
        <fullName evidence="2">AAA ATPase</fullName>
    </submittedName>
</protein>
<dbReference type="PANTHER" id="PTHR43581">
    <property type="entry name" value="ATP/GTP PHOSPHATASE"/>
    <property type="match status" value="1"/>
</dbReference>
<name>A0A829GTX8_LACPA</name>
<organism evidence="2 3">
    <name type="scientific">Lacticaseibacillus paracasei subsp. paracasei Lpp14</name>
    <dbReference type="NCBI Taxonomy" id="1256204"/>
    <lineage>
        <taxon>Bacteria</taxon>
        <taxon>Bacillati</taxon>
        <taxon>Bacillota</taxon>
        <taxon>Bacilli</taxon>
        <taxon>Lactobacillales</taxon>
        <taxon>Lactobacillaceae</taxon>
        <taxon>Lacticaseibacillus</taxon>
    </lineage>
</organism>
<dbReference type="PANTHER" id="PTHR43581:SF4">
    <property type="entry name" value="ATP_GTP PHOSPHATASE"/>
    <property type="match status" value="1"/>
</dbReference>
<feature type="domain" description="ATPase AAA-type core" evidence="1">
    <location>
        <begin position="27"/>
        <end position="318"/>
    </location>
</feature>
<dbReference type="InterPro" id="IPR018525">
    <property type="entry name" value="MCM_CS"/>
</dbReference>
<evidence type="ECO:0000259" key="1">
    <source>
        <dbReference type="Pfam" id="PF13304"/>
    </source>
</evidence>
<dbReference type="Pfam" id="PF13304">
    <property type="entry name" value="AAA_21"/>
    <property type="match status" value="1"/>
</dbReference>
<proteinExistence type="predicted"/>
<evidence type="ECO:0000313" key="2">
    <source>
        <dbReference type="EMBL" id="EPC63787.1"/>
    </source>
</evidence>
<dbReference type="GO" id="GO:0003677">
    <property type="term" value="F:DNA binding"/>
    <property type="evidence" value="ECO:0007669"/>
    <property type="project" value="InterPro"/>
</dbReference>
<reference evidence="2 3" key="1">
    <citation type="journal article" date="2013" name="PLoS ONE">
        <title>Lactobacillus paracasei comparative genomics: towards species pan-genome definition and exploitation of diversity.</title>
        <authorList>
            <person name="Smokvina T."/>
            <person name="Wels M."/>
            <person name="Polka J."/>
            <person name="Chervaux C."/>
            <person name="Brisse S."/>
            <person name="Boekhorst J."/>
            <person name="van Hylckama Vlieg J.E."/>
            <person name="Siezen R.J."/>
        </authorList>
    </citation>
    <scope>NUCLEOTIDE SEQUENCE [LARGE SCALE GENOMIC DNA]</scope>
    <source>
        <strain evidence="2 3">Lpp14</strain>
    </source>
</reference>
<sequence length="627" mass="71644">MKLQLNAMNVKKFRNITNTVLQFGSNLNIISGQNGVGKSNLLSLIAAGTGMAIGCFAADLSKTDAAFQPDFMDYFVINANLEKSIEPFHDYQVFSDYVNSDNPNDHFSKFLRFKDDSNQQLASKKSRPVRVVPTTILLNEKLEKTSLVKYAQEFSRQKKISYEGRLKIPTQYLSISRLIPRGELPIESSKIAKASNYVTSGEAKKYQSWYNDVIPNSIEHAQPFKTDKGGFTQTVDELPTKSTLKSISVGQDSLSKIISALINFDIIKDDPNYHGGILCIDEFDISLHPDAQNRLLSLLERLSRELKVQIFLTTHSLTAIKKFFQMRKSLGKQRQNELGFIYLQDRAMPHLMPEPSYEKIYADLSVMTTRSHPNIKLYAEDEWTDRLFNMLVETCVSLKLLKKYDSAYIKYIDATFGKSNLIKLSQSDENFQKSILILDGDANYSDKNNYSKGDFILGKKKWPTFGNVSYYSNIVTLPFPFSPEGFIYYLTNLYCTKVDDLTIRDFWISAEENVPFTRQMIDEKLLLPRQIVENLGNRLNTDFLKGKDSDAKRKMQLNDEAITALGGYNNLGKHDRMKILCDIVDDSHMCEHFYSSNPDRSEMLKNFAKKIDDAYITCQTKLLAKQI</sequence>
<evidence type="ECO:0000313" key="3">
    <source>
        <dbReference type="Proteomes" id="UP000014264"/>
    </source>
</evidence>
<dbReference type="PROSITE" id="PS00847">
    <property type="entry name" value="MCM_1"/>
    <property type="match status" value="1"/>
</dbReference>
<dbReference type="GO" id="GO:0005524">
    <property type="term" value="F:ATP binding"/>
    <property type="evidence" value="ECO:0007669"/>
    <property type="project" value="InterPro"/>
</dbReference>
<comment type="caution">
    <text evidence="2">The sequence shown here is derived from an EMBL/GenBank/DDBJ whole genome shotgun (WGS) entry which is preliminary data.</text>
</comment>
<dbReference type="InterPro" id="IPR051396">
    <property type="entry name" value="Bact_Antivir_Def_Nuclease"/>
</dbReference>
<dbReference type="Gene3D" id="3.40.50.300">
    <property type="entry name" value="P-loop containing nucleotide triphosphate hydrolases"/>
    <property type="match status" value="1"/>
</dbReference>
<dbReference type="InterPro" id="IPR027417">
    <property type="entry name" value="P-loop_NTPase"/>
</dbReference>
<dbReference type="AlphaFoldDB" id="A0A829GTX8"/>
<dbReference type="EMBL" id="ANJZ01000124">
    <property type="protein sequence ID" value="EPC63787.1"/>
    <property type="molecule type" value="Genomic_DNA"/>
</dbReference>
<dbReference type="GO" id="GO:0006260">
    <property type="term" value="P:DNA replication"/>
    <property type="evidence" value="ECO:0007669"/>
    <property type="project" value="InterPro"/>
</dbReference>
<gene>
    <name evidence="2" type="ORF">Lpp14_04904</name>
</gene>